<sequence>MQSLDIEQQLRLREAQTAQRQVADTAPALSYLHVEYLAAASDAIHLFGGLSAVTATLFLASALLVRTPLAATVRVSFQRSSASLIGRWSSPPLFAACMAVWMGLLGTQAVCDVLRNVALQHYSAVKETNAAALADLTSLHRIPVSGAGPRPLWGVSTEMLALYPPLLQWIMTPTALLFAVQYAGMVCVWCYMLFCGQPMEAGLMGALLTFFPTFYEALLLNGNEPTPWVVWVTLGSFAMSLLCVWSFGAPLVRREYREVMRELRGHTAQALFKDRPEMRDIRARRNPGGREKKAKQS</sequence>
<evidence type="ECO:0000256" key="1">
    <source>
        <dbReference type="SAM" id="Phobius"/>
    </source>
</evidence>
<feature type="transmembrane region" description="Helical" evidence="1">
    <location>
        <begin position="43"/>
        <end position="65"/>
    </location>
</feature>
<keyword evidence="1" id="KW-1133">Transmembrane helix</keyword>
<dbReference type="AlphaFoldDB" id="A0AAW0EMX3"/>
<feature type="transmembrane region" description="Helical" evidence="1">
    <location>
        <begin position="228"/>
        <end position="252"/>
    </location>
</feature>
<keyword evidence="3" id="KW-1185">Reference proteome</keyword>
<comment type="caution">
    <text evidence="2">The sequence shown here is derived from an EMBL/GenBank/DDBJ whole genome shotgun (WGS) entry which is preliminary data.</text>
</comment>
<protein>
    <submittedName>
        <fullName evidence="2">Uncharacterized protein</fullName>
    </submittedName>
</protein>
<proteinExistence type="predicted"/>
<organism evidence="2 3">
    <name type="scientific">Novymonas esmeraldas</name>
    <dbReference type="NCBI Taxonomy" id="1808958"/>
    <lineage>
        <taxon>Eukaryota</taxon>
        <taxon>Discoba</taxon>
        <taxon>Euglenozoa</taxon>
        <taxon>Kinetoplastea</taxon>
        <taxon>Metakinetoplastina</taxon>
        <taxon>Trypanosomatida</taxon>
        <taxon>Trypanosomatidae</taxon>
        <taxon>Novymonas</taxon>
    </lineage>
</organism>
<keyword evidence="1" id="KW-0812">Transmembrane</keyword>
<accession>A0AAW0EMX3</accession>
<dbReference type="Proteomes" id="UP001430356">
    <property type="component" value="Unassembled WGS sequence"/>
</dbReference>
<feature type="transmembrane region" description="Helical" evidence="1">
    <location>
        <begin position="201"/>
        <end position="222"/>
    </location>
</feature>
<reference evidence="2 3" key="1">
    <citation type="journal article" date="2021" name="MBio">
        <title>A New Model Trypanosomatid, Novymonas esmeraldas: Genomic Perception of Its 'Candidatus Pandoraea novymonadis' Endosymbiont.</title>
        <authorList>
            <person name="Zakharova A."/>
            <person name="Saura A."/>
            <person name="Butenko A."/>
            <person name="Podesvova L."/>
            <person name="Warmusova S."/>
            <person name="Kostygov A.Y."/>
            <person name="Nenarokova A."/>
            <person name="Lukes J."/>
            <person name="Opperdoes F.R."/>
            <person name="Yurchenko V."/>
        </authorList>
    </citation>
    <scope>NUCLEOTIDE SEQUENCE [LARGE SCALE GENOMIC DNA]</scope>
    <source>
        <strain evidence="2 3">E262AT.01</strain>
    </source>
</reference>
<evidence type="ECO:0000313" key="3">
    <source>
        <dbReference type="Proteomes" id="UP001430356"/>
    </source>
</evidence>
<gene>
    <name evidence="2" type="ORF">NESM_000481900</name>
</gene>
<evidence type="ECO:0000313" key="2">
    <source>
        <dbReference type="EMBL" id="KAK7195538.1"/>
    </source>
</evidence>
<feature type="transmembrane region" description="Helical" evidence="1">
    <location>
        <begin position="85"/>
        <end position="104"/>
    </location>
</feature>
<name>A0AAW0EMX3_9TRYP</name>
<keyword evidence="1" id="KW-0472">Membrane</keyword>
<feature type="transmembrane region" description="Helical" evidence="1">
    <location>
        <begin position="169"/>
        <end position="194"/>
    </location>
</feature>
<dbReference type="EMBL" id="JAECZO010000056">
    <property type="protein sequence ID" value="KAK7195538.1"/>
    <property type="molecule type" value="Genomic_DNA"/>
</dbReference>